<feature type="domain" description="Ig-like" evidence="3">
    <location>
        <begin position="207"/>
        <end position="303"/>
    </location>
</feature>
<dbReference type="SUPFAM" id="SSF48726">
    <property type="entry name" value="Immunoglobulin"/>
    <property type="match status" value="3"/>
</dbReference>
<feature type="non-terminal residue" evidence="4">
    <location>
        <position position="1"/>
    </location>
</feature>
<feature type="non-terminal residue" evidence="4">
    <location>
        <position position="344"/>
    </location>
</feature>
<keyword evidence="2" id="KW-0472">Membrane</keyword>
<dbReference type="EMBL" id="WEIV01030157">
    <property type="protein sequence ID" value="NWI61274.1"/>
    <property type="molecule type" value="Genomic_DNA"/>
</dbReference>
<keyword evidence="2" id="KW-0812">Transmembrane</keyword>
<feature type="domain" description="Ig-like" evidence="3">
    <location>
        <begin position="106"/>
        <end position="177"/>
    </location>
</feature>
<dbReference type="AlphaFoldDB" id="A0A851CZ76"/>
<proteinExistence type="predicted"/>
<dbReference type="PANTHER" id="PTHR11738">
    <property type="entry name" value="MHC CLASS I NK CELL RECEPTOR"/>
    <property type="match status" value="1"/>
</dbReference>
<evidence type="ECO:0000256" key="2">
    <source>
        <dbReference type="SAM" id="Phobius"/>
    </source>
</evidence>
<dbReference type="InterPro" id="IPR036179">
    <property type="entry name" value="Ig-like_dom_sf"/>
</dbReference>
<keyword evidence="5" id="KW-1185">Reference proteome</keyword>
<dbReference type="Gene3D" id="2.60.40.10">
    <property type="entry name" value="Immunoglobulins"/>
    <property type="match status" value="3"/>
</dbReference>
<protein>
    <submittedName>
        <fullName evidence="4">FCRL5 protein</fullName>
    </submittedName>
</protein>
<gene>
    <name evidence="4" type="primary">Fcrl5</name>
    <name evidence="4" type="ORF">CALVIR_R15132</name>
</gene>
<reference evidence="4" key="1">
    <citation type="submission" date="2019-10" db="EMBL/GenBank/DDBJ databases">
        <title>Bird 10,000 Genomes (B10K) Project - Family phase.</title>
        <authorList>
            <person name="Zhang G."/>
        </authorList>
    </citation>
    <scope>NUCLEOTIDE SEQUENCE</scope>
    <source>
        <strain evidence="4">B10K-DU-002-55</strain>
        <tissue evidence="4">Muscle</tissue>
    </source>
</reference>
<dbReference type="InterPro" id="IPR013783">
    <property type="entry name" value="Ig-like_fold"/>
</dbReference>
<organism evidence="4 5">
    <name type="scientific">Calyptomena viridis</name>
    <name type="common">Lesser green broadbill</name>
    <dbReference type="NCBI Taxonomy" id="135972"/>
    <lineage>
        <taxon>Eukaryota</taxon>
        <taxon>Metazoa</taxon>
        <taxon>Chordata</taxon>
        <taxon>Craniata</taxon>
        <taxon>Vertebrata</taxon>
        <taxon>Euteleostomi</taxon>
        <taxon>Archelosauria</taxon>
        <taxon>Archosauria</taxon>
        <taxon>Dinosauria</taxon>
        <taxon>Saurischia</taxon>
        <taxon>Theropoda</taxon>
        <taxon>Coelurosauria</taxon>
        <taxon>Aves</taxon>
        <taxon>Neognathae</taxon>
        <taxon>Neoaves</taxon>
        <taxon>Telluraves</taxon>
        <taxon>Australaves</taxon>
        <taxon>Passeriformes</taxon>
        <taxon>Eurylaimidae</taxon>
        <taxon>Calyptomena</taxon>
    </lineage>
</organism>
<evidence type="ECO:0000313" key="4">
    <source>
        <dbReference type="EMBL" id="NWI61274.1"/>
    </source>
</evidence>
<evidence type="ECO:0000313" key="5">
    <source>
        <dbReference type="Proteomes" id="UP000642973"/>
    </source>
</evidence>
<dbReference type="PANTHER" id="PTHR11738:SF186">
    <property type="entry name" value="OSTEOCLAST-ASSOCIATED IMMUNOGLOBULIN-LIKE RECEPTOR"/>
    <property type="match status" value="1"/>
</dbReference>
<feature type="transmembrane region" description="Helical" evidence="2">
    <location>
        <begin position="310"/>
        <end position="335"/>
    </location>
</feature>
<evidence type="ECO:0000259" key="3">
    <source>
        <dbReference type="PROSITE" id="PS50835"/>
    </source>
</evidence>
<dbReference type="InterPro" id="IPR050412">
    <property type="entry name" value="Ig-like_Receptors_ImmuneReg"/>
</dbReference>
<dbReference type="InterPro" id="IPR007110">
    <property type="entry name" value="Ig-like_dom"/>
</dbReference>
<dbReference type="InterPro" id="IPR003599">
    <property type="entry name" value="Ig_sub"/>
</dbReference>
<keyword evidence="1" id="KW-1015">Disulfide bond</keyword>
<dbReference type="PROSITE" id="PS50835">
    <property type="entry name" value="IG_LIKE"/>
    <property type="match status" value="3"/>
</dbReference>
<feature type="domain" description="Ig-like" evidence="3">
    <location>
        <begin position="6"/>
        <end position="94"/>
    </location>
</feature>
<accession>A0A851CZ76</accession>
<name>A0A851CZ76_CALVR</name>
<dbReference type="GO" id="GO:0002764">
    <property type="term" value="P:immune response-regulating signaling pathway"/>
    <property type="evidence" value="ECO:0007669"/>
    <property type="project" value="TreeGrafter"/>
</dbReference>
<dbReference type="SMART" id="SM00409">
    <property type="entry name" value="IG"/>
    <property type="match status" value="2"/>
</dbReference>
<keyword evidence="2" id="KW-1133">Transmembrane helix</keyword>
<sequence length="344" mass="36896">PSPPPPSISVMPEKPQYLIGDTVSILCAAPRADGRIQGFRVSGTSGWNVDVRTSKRNFTYTFNVTGPRDGGAHTCSYTLLLPSRLSVHSQDSLAIIISVRDPPAPPALSPMPLSGITVEGQPLAFLCVAPAGAAKRRFHFYREQLPVSGGIQESSGALGAQLLLESSSRNHSGNFSCSYEENTEGRWIPSEPSGAVRILVKEWASPPHLDVNPPSGVVGEGQQLRLTCAGSRDDFEMRFHFYWDGSEILPGDGGSAASTRGSVSELFFQQSPLGYSGNFSCGVEEEVGGAWVPSPRSREVEVTVRVQDGLLPLVVGCAVGGAVVLLGLLLAVWLCRRRRGEHWE</sequence>
<comment type="caution">
    <text evidence="4">The sequence shown here is derived from an EMBL/GenBank/DDBJ whole genome shotgun (WGS) entry which is preliminary data.</text>
</comment>
<dbReference type="Proteomes" id="UP000642973">
    <property type="component" value="Unassembled WGS sequence"/>
</dbReference>
<evidence type="ECO:0000256" key="1">
    <source>
        <dbReference type="ARBA" id="ARBA00023157"/>
    </source>
</evidence>